<dbReference type="OMA" id="GMMGYAF"/>
<keyword evidence="3 4" id="KW-0732">Signal</keyword>
<keyword evidence="2" id="KW-0813">Transport</keyword>
<evidence type="ECO:0000313" key="7">
    <source>
        <dbReference type="EMBL" id="VEH71046.1"/>
    </source>
</evidence>
<sequence length="502" mass="52884">MKPWRLRLGAVIVAAALGLTGCASGSGGSSPSASGPSQPVRIGALFAPTDSLDPVTATSPGSMLLAFNVYDSLAVMTKKGAALSLAKSIEPNATADEWTVTLRDGLTYSDGTAATGQDVLDSLSHFAQSPSYATLYSGIDFEASSASGSTATLKLKKPASDFLESSLGMFSAIAPKGKFTGIGAGPFVVDKGDPGTGYQLHANDKYWDGTPSIPQVTMVPIPDSTAQANALRTGEIDLATSLNSAALTTLSGAPNVKVADATLESASALELALNTRVAPFNDPEVRRAAKLAVDRDKLVNTVLGSTGEVANDMLGKGYDNYPEDVAQTVANKEEAKRIFAEKGVTSFTIVAADVMPGMVSSAELMAQEFAEVGVQVTVDKRDPQTYYSNLEELHQAQAATAFWINRNPITEFRSQVMPDYPFNLSGFTSETIQQNLAKATATLDAAEQKKLVGEINKEIHDQGGDLIWGYQKQVSAYRAGLENFTSVQSVPWLTKATFNPVG</sequence>
<dbReference type="InterPro" id="IPR030678">
    <property type="entry name" value="Peptide/Ni-bd"/>
</dbReference>
<feature type="domain" description="Solute-binding protein family 5" evidence="5">
    <location>
        <begin position="84"/>
        <end position="403"/>
    </location>
</feature>
<name>A0A3N4DPL9_9ACTN</name>
<dbReference type="PROSITE" id="PS51257">
    <property type="entry name" value="PROKAR_LIPOPROTEIN"/>
    <property type="match status" value="1"/>
</dbReference>
<protein>
    <submittedName>
        <fullName evidence="6">ABC transporter substrate-binding protein</fullName>
    </submittedName>
    <submittedName>
        <fullName evidence="7">Glutathione-binding protein gsiB</fullName>
    </submittedName>
</protein>
<organism evidence="7 8">
    <name type="scientific">Arachnia propionica</name>
    <dbReference type="NCBI Taxonomy" id="1750"/>
    <lineage>
        <taxon>Bacteria</taxon>
        <taxon>Bacillati</taxon>
        <taxon>Actinomycetota</taxon>
        <taxon>Actinomycetes</taxon>
        <taxon>Propionibacteriales</taxon>
        <taxon>Propionibacteriaceae</taxon>
        <taxon>Arachnia</taxon>
    </lineage>
</organism>
<dbReference type="InterPro" id="IPR000914">
    <property type="entry name" value="SBP_5_dom"/>
</dbReference>
<evidence type="ECO:0000256" key="1">
    <source>
        <dbReference type="ARBA" id="ARBA00005695"/>
    </source>
</evidence>
<dbReference type="GO" id="GO:1904680">
    <property type="term" value="F:peptide transmembrane transporter activity"/>
    <property type="evidence" value="ECO:0007669"/>
    <property type="project" value="TreeGrafter"/>
</dbReference>
<dbReference type="RefSeq" id="WP_014847401.1">
    <property type="nucleotide sequence ID" value="NZ_CAJZDL010000085.1"/>
</dbReference>
<dbReference type="Gene3D" id="3.90.76.10">
    <property type="entry name" value="Dipeptide-binding Protein, Domain 1"/>
    <property type="match status" value="1"/>
</dbReference>
<keyword evidence="8" id="KW-1185">Reference proteome</keyword>
<dbReference type="EMBL" id="CP072385">
    <property type="protein sequence ID" value="QUC11822.1"/>
    <property type="molecule type" value="Genomic_DNA"/>
</dbReference>
<reference evidence="6" key="2">
    <citation type="submission" date="2021-03" db="EMBL/GenBank/DDBJ databases">
        <title>Human Oral Microbial Genomes.</title>
        <authorList>
            <person name="Johnston C.D."/>
            <person name="Chen T."/>
            <person name="Dewhirst F.E."/>
        </authorList>
    </citation>
    <scope>NUCLEOTIDE SEQUENCE</scope>
    <source>
        <strain evidence="6">F0714</strain>
    </source>
</reference>
<dbReference type="InterPro" id="IPR039424">
    <property type="entry name" value="SBP_5"/>
</dbReference>
<dbReference type="Pfam" id="PF00496">
    <property type="entry name" value="SBP_bac_5"/>
    <property type="match status" value="1"/>
</dbReference>
<dbReference type="OrthoDB" id="9046151at2"/>
<dbReference type="PANTHER" id="PTHR30290:SF9">
    <property type="entry name" value="OLIGOPEPTIDE-BINDING PROTEIN APPA"/>
    <property type="match status" value="1"/>
</dbReference>
<feature type="chain" id="PRO_5043184835" evidence="4">
    <location>
        <begin position="26"/>
        <end position="502"/>
    </location>
</feature>
<evidence type="ECO:0000256" key="4">
    <source>
        <dbReference type="SAM" id="SignalP"/>
    </source>
</evidence>
<dbReference type="SUPFAM" id="SSF53850">
    <property type="entry name" value="Periplasmic binding protein-like II"/>
    <property type="match status" value="1"/>
</dbReference>
<dbReference type="EMBL" id="LR134406">
    <property type="protein sequence ID" value="VEH71046.1"/>
    <property type="molecule type" value="Genomic_DNA"/>
</dbReference>
<reference evidence="7 8" key="1">
    <citation type="submission" date="2018-12" db="EMBL/GenBank/DDBJ databases">
        <authorList>
            <consortium name="Pathogen Informatics"/>
        </authorList>
    </citation>
    <scope>NUCLEOTIDE SEQUENCE [LARGE SCALE GENOMIC DNA]</scope>
    <source>
        <strain evidence="7 8">NCTC12967</strain>
    </source>
</reference>
<evidence type="ECO:0000256" key="2">
    <source>
        <dbReference type="ARBA" id="ARBA00022448"/>
    </source>
</evidence>
<dbReference type="Gene3D" id="3.10.105.10">
    <property type="entry name" value="Dipeptide-binding Protein, Domain 3"/>
    <property type="match status" value="1"/>
</dbReference>
<evidence type="ECO:0000259" key="5">
    <source>
        <dbReference type="Pfam" id="PF00496"/>
    </source>
</evidence>
<comment type="similarity">
    <text evidence="1">Belongs to the bacterial solute-binding protein 5 family.</text>
</comment>
<dbReference type="PANTHER" id="PTHR30290">
    <property type="entry name" value="PERIPLASMIC BINDING COMPONENT OF ABC TRANSPORTER"/>
    <property type="match status" value="1"/>
</dbReference>
<dbReference type="GO" id="GO:0042597">
    <property type="term" value="C:periplasmic space"/>
    <property type="evidence" value="ECO:0007669"/>
    <property type="project" value="UniProtKB-ARBA"/>
</dbReference>
<evidence type="ECO:0000313" key="8">
    <source>
        <dbReference type="Proteomes" id="UP000273044"/>
    </source>
</evidence>
<dbReference type="Proteomes" id="UP000677180">
    <property type="component" value="Chromosome"/>
</dbReference>
<dbReference type="GeneID" id="64407797"/>
<dbReference type="GO" id="GO:0043190">
    <property type="term" value="C:ATP-binding cassette (ABC) transporter complex"/>
    <property type="evidence" value="ECO:0007669"/>
    <property type="project" value="InterPro"/>
</dbReference>
<dbReference type="PIRSF" id="PIRSF002741">
    <property type="entry name" value="MppA"/>
    <property type="match status" value="1"/>
</dbReference>
<feature type="signal peptide" evidence="4">
    <location>
        <begin position="1"/>
        <end position="25"/>
    </location>
</feature>
<evidence type="ECO:0000256" key="3">
    <source>
        <dbReference type="ARBA" id="ARBA00022729"/>
    </source>
</evidence>
<dbReference type="Gene3D" id="3.40.190.10">
    <property type="entry name" value="Periplasmic binding protein-like II"/>
    <property type="match status" value="1"/>
</dbReference>
<dbReference type="GO" id="GO:0015833">
    <property type="term" value="P:peptide transport"/>
    <property type="evidence" value="ECO:0007669"/>
    <property type="project" value="TreeGrafter"/>
</dbReference>
<proteinExistence type="inferred from homology"/>
<accession>A0A3N4DPL9</accession>
<evidence type="ECO:0000313" key="6">
    <source>
        <dbReference type="EMBL" id="QUC11822.1"/>
    </source>
</evidence>
<dbReference type="Proteomes" id="UP000273044">
    <property type="component" value="Chromosome"/>
</dbReference>
<gene>
    <name evidence="7" type="primary">gsiB_1</name>
    <name evidence="6" type="ORF">J5A53_03755</name>
    <name evidence="7" type="ORF">NCTC12967_02356</name>
</gene>
<dbReference type="AlphaFoldDB" id="A0A3N4DPL9"/>